<dbReference type="GO" id="GO:0005737">
    <property type="term" value="C:cytoplasm"/>
    <property type="evidence" value="ECO:0007669"/>
    <property type="project" value="TreeGrafter"/>
</dbReference>
<dbReference type="InterPro" id="IPR007145">
    <property type="entry name" value="MAP65_Ase1_PRC1"/>
</dbReference>
<gene>
    <name evidence="3" type="ORF">CINCED_3A022767</name>
</gene>
<organism evidence="3 4">
    <name type="scientific">Cinara cedri</name>
    <dbReference type="NCBI Taxonomy" id="506608"/>
    <lineage>
        <taxon>Eukaryota</taxon>
        <taxon>Metazoa</taxon>
        <taxon>Ecdysozoa</taxon>
        <taxon>Arthropoda</taxon>
        <taxon>Hexapoda</taxon>
        <taxon>Insecta</taxon>
        <taxon>Pterygota</taxon>
        <taxon>Neoptera</taxon>
        <taxon>Paraneoptera</taxon>
        <taxon>Hemiptera</taxon>
        <taxon>Sternorrhyncha</taxon>
        <taxon>Aphidomorpha</taxon>
        <taxon>Aphidoidea</taxon>
        <taxon>Aphididae</taxon>
        <taxon>Lachninae</taxon>
        <taxon>Cinara</taxon>
    </lineage>
</organism>
<dbReference type="PANTHER" id="PTHR19321">
    <property type="entry name" value="PROTEIN REGULATOR OF CYTOKINESIS 1 PRC1-RELATED"/>
    <property type="match status" value="1"/>
</dbReference>
<dbReference type="GO" id="GO:1990023">
    <property type="term" value="C:mitotic spindle midzone"/>
    <property type="evidence" value="ECO:0007669"/>
    <property type="project" value="TreeGrafter"/>
</dbReference>
<proteinExistence type="predicted"/>
<feature type="region of interest" description="Disordered" evidence="2">
    <location>
        <begin position="605"/>
        <end position="646"/>
    </location>
</feature>
<accession>A0A5E4NS22</accession>
<dbReference type="GO" id="GO:0051256">
    <property type="term" value="P:mitotic spindle midzone assembly"/>
    <property type="evidence" value="ECO:0007669"/>
    <property type="project" value="TreeGrafter"/>
</dbReference>
<feature type="coiled-coil region" evidence="1">
    <location>
        <begin position="422"/>
        <end position="449"/>
    </location>
</feature>
<feature type="compositionally biased region" description="Low complexity" evidence="2">
    <location>
        <begin position="628"/>
        <end position="646"/>
    </location>
</feature>
<dbReference type="OrthoDB" id="642895at2759"/>
<name>A0A5E4NS22_9HEMI</name>
<dbReference type="PANTHER" id="PTHR19321:SF41">
    <property type="entry name" value="FASCETTO-RELATED"/>
    <property type="match status" value="1"/>
</dbReference>
<sequence>MSAFLYGSPLTKDDSDLMKTTGINSSMSSDANGIKLILDELYVYSKKEILKVKQNLDDIYGANSDEKKNGMNQLREHFKLHVATFFDEVVLESDKDKNNVIKDIEELLSEKEVLERELKMHINIDEQNDSTPLIDVQIAIDKALKNCRQIKLDRMTELNRLQEEEKQLCKLLDIKPKYADFKEMPTPVQLETINHHITDLHNTQIKRQATFLEQRAKVEILFTTLGEIPILHFDKLVLGNPDLFQLSKSNLDELQKLIKRLENQAENQKSMATELRTKLNTLWNRLLVNVTYRERFVSTKLGYDKSVINELKKEVERCETLKKENVKQFIEKLRAELNDLWDRCHFGEHQRKQCHIYYKNECTEDVMDLLDIEVDNARKFYNENQSIFYLMEEREDLWQKMIVMKEHANDPARLWQNRGGQLLKEEKERKTIQKELPRVEKELKHLLQTYEQREGKPFLFNDNRLLDIIDNQWNEMRNNKKPIQQTKSKILIGVRPQTPQTVTRSKRKIVPASSSNQSSKVRKVDTDHKARVLHPKRNLFDHGNVATLVPLNSTKLFEKNQPTTSRQYQTFRGSNDENVSVESYSTFQEHLESKKHMLFASPTKNILGEQNNTPGKRLMKTPIKGSQIPIPTTPKTPIRTTPKTPNTRTVTKLTRTITNKLPIIF</sequence>
<evidence type="ECO:0000313" key="3">
    <source>
        <dbReference type="EMBL" id="VVC45499.1"/>
    </source>
</evidence>
<feature type="coiled-coil region" evidence="1">
    <location>
        <begin position="97"/>
        <end position="124"/>
    </location>
</feature>
<keyword evidence="4" id="KW-1185">Reference proteome</keyword>
<evidence type="ECO:0008006" key="5">
    <source>
        <dbReference type="Google" id="ProtNLM"/>
    </source>
</evidence>
<dbReference type="GO" id="GO:0008017">
    <property type="term" value="F:microtubule binding"/>
    <property type="evidence" value="ECO:0007669"/>
    <property type="project" value="InterPro"/>
</dbReference>
<dbReference type="Gene3D" id="1.20.58.1520">
    <property type="match status" value="1"/>
</dbReference>
<dbReference type="EMBL" id="CABPRJ010002404">
    <property type="protein sequence ID" value="VVC45499.1"/>
    <property type="molecule type" value="Genomic_DNA"/>
</dbReference>
<dbReference type="Proteomes" id="UP000325440">
    <property type="component" value="Unassembled WGS sequence"/>
</dbReference>
<evidence type="ECO:0000256" key="1">
    <source>
        <dbReference type="SAM" id="Coils"/>
    </source>
</evidence>
<feature type="compositionally biased region" description="Polar residues" evidence="2">
    <location>
        <begin position="605"/>
        <end position="614"/>
    </location>
</feature>
<feature type="coiled-coil region" evidence="1">
    <location>
        <begin position="244"/>
        <end position="278"/>
    </location>
</feature>
<protein>
    <recommendedName>
        <fullName evidence="5">Protein regulator of cytokinesis 1</fullName>
    </recommendedName>
</protein>
<keyword evidence="1" id="KW-0175">Coiled coil</keyword>
<evidence type="ECO:0000313" key="4">
    <source>
        <dbReference type="Proteomes" id="UP000325440"/>
    </source>
</evidence>
<dbReference type="AlphaFoldDB" id="A0A5E4NS22"/>
<evidence type="ECO:0000256" key="2">
    <source>
        <dbReference type="SAM" id="MobiDB-lite"/>
    </source>
</evidence>
<feature type="region of interest" description="Disordered" evidence="2">
    <location>
        <begin position="497"/>
        <end position="527"/>
    </location>
</feature>
<reference evidence="3 4" key="1">
    <citation type="submission" date="2019-08" db="EMBL/GenBank/DDBJ databases">
        <authorList>
            <person name="Alioto T."/>
            <person name="Alioto T."/>
            <person name="Gomez Garrido J."/>
        </authorList>
    </citation>
    <scope>NUCLEOTIDE SEQUENCE [LARGE SCALE GENOMIC DNA]</scope>
</reference>
<dbReference type="Pfam" id="PF03999">
    <property type="entry name" value="MAP65_ASE1"/>
    <property type="match status" value="1"/>
</dbReference>